<protein>
    <submittedName>
        <fullName evidence="1">BgTH12-06810</fullName>
    </submittedName>
</protein>
<proteinExistence type="predicted"/>
<gene>
    <name evidence="1" type="ORF">BGTH12_LOCUS7236</name>
</gene>
<comment type="caution">
    <text evidence="1">The sequence shown here is derived from an EMBL/GenBank/DDBJ whole genome shotgun (WGS) entry which is preliminary data.</text>
</comment>
<organism evidence="1 2">
    <name type="scientific">Blumeria graminis f. sp. triticale</name>
    <dbReference type="NCBI Taxonomy" id="1689686"/>
    <lineage>
        <taxon>Eukaryota</taxon>
        <taxon>Fungi</taxon>
        <taxon>Dikarya</taxon>
        <taxon>Ascomycota</taxon>
        <taxon>Pezizomycotina</taxon>
        <taxon>Leotiomycetes</taxon>
        <taxon>Erysiphales</taxon>
        <taxon>Erysiphaceae</taxon>
        <taxon>Blumeria</taxon>
    </lineage>
</organism>
<evidence type="ECO:0000313" key="2">
    <source>
        <dbReference type="Proteomes" id="UP000683417"/>
    </source>
</evidence>
<dbReference type="EMBL" id="CAJHIT010000010">
    <property type="protein sequence ID" value="CAD6505878.1"/>
    <property type="molecule type" value="Genomic_DNA"/>
</dbReference>
<dbReference type="AlphaFoldDB" id="A0A9W4D7W2"/>
<evidence type="ECO:0000313" key="1">
    <source>
        <dbReference type="EMBL" id="CAD6505878.1"/>
    </source>
</evidence>
<reference evidence="1" key="1">
    <citation type="submission" date="2020-10" db="EMBL/GenBank/DDBJ databases">
        <authorList>
            <person name="Muller C M."/>
        </authorList>
    </citation>
    <scope>NUCLEOTIDE SEQUENCE</scope>
    <source>
        <strain evidence="1">THUN-12</strain>
    </source>
</reference>
<name>A0A9W4D7W2_BLUGR</name>
<dbReference type="Proteomes" id="UP000683417">
    <property type="component" value="Unassembled WGS sequence"/>
</dbReference>
<accession>A0A9W4D7W2</accession>
<sequence length="402" mass="45878">MVQSCSGRPDRRDSKVCSTREMKGLSPLHLILTSLLVYAISANVVESDFVCERDIVPKDRINTAIFHACSSFSDLTNRNKFPAEFDPSTTHFIEDAILFSWPVTIDGDHYIKGHAGKFRLLIDSSCKFYGMVKTIKDEPVLRCYQPVKSENLYELSSSSGPRKQSILRAYRCENEIFDMPYIKITVKAATKPQQAQKHGQTNFRLQRYTAIDELFQTTVYVVPNEVASKEYHKIEDFLRPYFIVIDSQFKMLDMVFKKNNIWARCDKLLENEPEPRHSFDITTNSIGEINFLGVTSYMCGSYKFTQKSVNSHMQLGCNVVQQLDKSSITLNGYQNDGDLTSTVGTFTTVKQSLKLPEAVFPSIGRGGMTPNKSMIFFDKNCNFLGAFWFHQKKIHKCIELSP</sequence>